<proteinExistence type="predicted"/>
<feature type="compositionally biased region" description="Polar residues" evidence="1">
    <location>
        <begin position="130"/>
        <end position="141"/>
    </location>
</feature>
<dbReference type="InterPro" id="IPR042316">
    <property type="entry name" value="IRKI-like"/>
</dbReference>
<dbReference type="AlphaFoldDB" id="A0A8T0G8T5"/>
<dbReference type="EMBL" id="CM026433">
    <property type="protein sequence ID" value="KAG0554857.1"/>
    <property type="molecule type" value="Genomic_DNA"/>
</dbReference>
<sequence>MQWEDDEDDEVQAPKATRVYEEKRHYQGRASNGQQHRRKELPVYEDPFTKRLGRRSASVVRERAVERNGGFATTTAKTTEAPKWTSFDEIPRSSARNNEVIKVDKSWCKWPCTSEGLTSVPPSDGHKASRSTIKQPQTKSPNAKEPRSLGALLTRKFFRSNNINETVSYPAWENEWALFREQHELEMKQMKQMYMGLQEICLELKKMGTSQKDDGSAGSSSRRQSTESMDSKVDGAPLLGQSKRHAAKNYAPYVRENGHHQPNRRAKSAPKTRVNWDTGLTKENSMHVRVPYGTSWYCPTAALFEEIVQVERVYIRNFVAALIRYEEGRFQIKDDFQFEQIKGDSLREVIDRLLPHANFSKPWHYKYGIEAWLSRIVFKEFGKAGLINKSEEKGQDARAKRNDSWEEYQRLSLLSPVDAINPEGKVYCGSFHLFCNRKFDNIQSELKWQEEWPDNLVKDFLEAMKHVWRAHKLALAFDPVASLFSVKATAQFDVKFMEPLETPTIFQADSFSPYPPQVGFLVNPGFIVLERIIKCQVYLSPDDSFDDSS</sequence>
<keyword evidence="4" id="KW-1185">Reference proteome</keyword>
<dbReference type="Proteomes" id="UP000822688">
    <property type="component" value="Chromosome 12"/>
</dbReference>
<evidence type="ECO:0000259" key="2">
    <source>
        <dbReference type="Pfam" id="PF24994"/>
    </source>
</evidence>
<feature type="region of interest" description="Disordered" evidence="1">
    <location>
        <begin position="118"/>
        <end position="148"/>
    </location>
</feature>
<reference evidence="3" key="1">
    <citation type="submission" date="2020-06" db="EMBL/GenBank/DDBJ databases">
        <title>WGS assembly of Ceratodon purpureus strain R40.</title>
        <authorList>
            <person name="Carey S.B."/>
            <person name="Jenkins J."/>
            <person name="Shu S."/>
            <person name="Lovell J.T."/>
            <person name="Sreedasyam A."/>
            <person name="Maumus F."/>
            <person name="Tiley G.P."/>
            <person name="Fernandez-Pozo N."/>
            <person name="Barry K."/>
            <person name="Chen C."/>
            <person name="Wang M."/>
            <person name="Lipzen A."/>
            <person name="Daum C."/>
            <person name="Saski C.A."/>
            <person name="Payton A.C."/>
            <person name="Mcbreen J.C."/>
            <person name="Conrad R.E."/>
            <person name="Kollar L.M."/>
            <person name="Olsson S."/>
            <person name="Huttunen S."/>
            <person name="Landis J.B."/>
            <person name="Wickett N.J."/>
            <person name="Johnson M.G."/>
            <person name="Rensing S.A."/>
            <person name="Grimwood J."/>
            <person name="Schmutz J."/>
            <person name="Mcdaniel S.F."/>
        </authorList>
    </citation>
    <scope>NUCLEOTIDE SEQUENCE</scope>
    <source>
        <strain evidence="3">R40</strain>
    </source>
</reference>
<feature type="region of interest" description="Disordered" evidence="1">
    <location>
        <begin position="1"/>
        <end position="45"/>
    </location>
</feature>
<protein>
    <recommendedName>
        <fullName evidence="2">GIL1/IRKI C-terminal domain-containing protein</fullName>
    </recommendedName>
</protein>
<dbReference type="PANTHER" id="PTHR31029:SF4">
    <property type="entry name" value="CYCLIN-DEPENDENT KINASE-LIKE PROTEIN"/>
    <property type="match status" value="1"/>
</dbReference>
<dbReference type="InterPro" id="IPR056813">
    <property type="entry name" value="GIL1_IRKI_C"/>
</dbReference>
<dbReference type="Pfam" id="PF24994">
    <property type="entry name" value="GIL1_IRKI_C"/>
    <property type="match status" value="1"/>
</dbReference>
<evidence type="ECO:0000313" key="3">
    <source>
        <dbReference type="EMBL" id="KAG0554857.1"/>
    </source>
</evidence>
<feature type="compositionally biased region" description="Acidic residues" evidence="1">
    <location>
        <begin position="1"/>
        <end position="11"/>
    </location>
</feature>
<accession>A0A8T0G8T5</accession>
<gene>
    <name evidence="3" type="ORF">KC19_12G125400</name>
</gene>
<organism evidence="3 4">
    <name type="scientific">Ceratodon purpureus</name>
    <name type="common">Fire moss</name>
    <name type="synonym">Dicranum purpureum</name>
    <dbReference type="NCBI Taxonomy" id="3225"/>
    <lineage>
        <taxon>Eukaryota</taxon>
        <taxon>Viridiplantae</taxon>
        <taxon>Streptophyta</taxon>
        <taxon>Embryophyta</taxon>
        <taxon>Bryophyta</taxon>
        <taxon>Bryophytina</taxon>
        <taxon>Bryopsida</taxon>
        <taxon>Dicranidae</taxon>
        <taxon>Pseudoditrichales</taxon>
        <taxon>Ditrichaceae</taxon>
        <taxon>Ceratodon</taxon>
    </lineage>
</organism>
<evidence type="ECO:0000313" key="4">
    <source>
        <dbReference type="Proteomes" id="UP000822688"/>
    </source>
</evidence>
<evidence type="ECO:0000256" key="1">
    <source>
        <dbReference type="SAM" id="MobiDB-lite"/>
    </source>
</evidence>
<feature type="compositionally biased region" description="Polar residues" evidence="1">
    <location>
        <begin position="217"/>
        <end position="228"/>
    </location>
</feature>
<feature type="domain" description="GIL1/IRKI C-terminal" evidence="2">
    <location>
        <begin position="484"/>
        <end position="538"/>
    </location>
</feature>
<dbReference type="PANTHER" id="PTHR31029">
    <property type="entry name" value="CYCLIN-DEPENDENT KINASE-LIKE PROTEIN"/>
    <property type="match status" value="1"/>
</dbReference>
<feature type="region of interest" description="Disordered" evidence="1">
    <location>
        <begin position="209"/>
        <end position="241"/>
    </location>
</feature>
<comment type="caution">
    <text evidence="3">The sequence shown here is derived from an EMBL/GenBank/DDBJ whole genome shotgun (WGS) entry which is preliminary data.</text>
</comment>
<name>A0A8T0G8T5_CERPU</name>